<comment type="caution">
    <text evidence="2">The sequence shown here is derived from an EMBL/GenBank/DDBJ whole genome shotgun (WGS) entry which is preliminary data.</text>
</comment>
<keyword evidence="3" id="KW-1185">Reference proteome</keyword>
<sequence>MPITVVIPSIPFHVQYLPSLLRAFASGETVPNELIVSLSNADQVWRPTVNALERLGKELFPSFHLLRHVKTLKHGPNRQAAVAHCTNDIISFFDSDDLPYPNRIKVLEEVFKDEAVSHVSHGCTSLGSPLFCHWPDTIPIRAKTDDLLRLHFSNGQQSISDCTGSVYCAGLPQSRYSNQYIGIHSGHVTVRKNVFEKVQWKDWGELCFGSAEDFEFDIECLFHYRQSIVIDLPLSQYRKGHKPANRVSRLIRSTGRALIRRANNFV</sequence>
<dbReference type="SUPFAM" id="SSF53448">
    <property type="entry name" value="Nucleotide-diphospho-sugar transferases"/>
    <property type="match status" value="1"/>
</dbReference>
<evidence type="ECO:0000313" key="2">
    <source>
        <dbReference type="EMBL" id="MDA5398762.1"/>
    </source>
</evidence>
<evidence type="ECO:0000259" key="1">
    <source>
        <dbReference type="Pfam" id="PF00535"/>
    </source>
</evidence>
<dbReference type="Proteomes" id="UP001151234">
    <property type="component" value="Unassembled WGS sequence"/>
</dbReference>
<keyword evidence="2" id="KW-0808">Transferase</keyword>
<protein>
    <submittedName>
        <fullName evidence="2">Glycosyltransferase</fullName>
        <ecNumber evidence="2">2.4.-.-</ecNumber>
    </submittedName>
</protein>
<accession>A0A9X3UHW1</accession>
<feature type="domain" description="Glycosyltransferase 2-like" evidence="1">
    <location>
        <begin position="48"/>
        <end position="119"/>
    </location>
</feature>
<dbReference type="CDD" id="cd00761">
    <property type="entry name" value="Glyco_tranf_GTA_type"/>
    <property type="match status" value="1"/>
</dbReference>
<dbReference type="RefSeq" id="WP_267990166.1">
    <property type="nucleotide sequence ID" value="NZ_JAPJZI010000001.1"/>
</dbReference>
<proteinExistence type="predicted"/>
<dbReference type="InterPro" id="IPR029044">
    <property type="entry name" value="Nucleotide-diphossugar_trans"/>
</dbReference>
<organism evidence="2 3">
    <name type="scientific">Hoeflea prorocentri</name>
    <dbReference type="NCBI Taxonomy" id="1922333"/>
    <lineage>
        <taxon>Bacteria</taxon>
        <taxon>Pseudomonadati</taxon>
        <taxon>Pseudomonadota</taxon>
        <taxon>Alphaproteobacteria</taxon>
        <taxon>Hyphomicrobiales</taxon>
        <taxon>Rhizobiaceae</taxon>
        <taxon>Hoeflea</taxon>
    </lineage>
</organism>
<keyword evidence="2" id="KW-0328">Glycosyltransferase</keyword>
<evidence type="ECO:0000313" key="3">
    <source>
        <dbReference type="Proteomes" id="UP001151234"/>
    </source>
</evidence>
<reference evidence="2" key="1">
    <citation type="submission" date="2022-11" db="EMBL/GenBank/DDBJ databases">
        <title>Draft genome sequence of Hoeflea poritis E7-10 and Hoeflea prorocentri PM5-8, separated from scleractinian coral Porites lutea and marine dinoflagellate.</title>
        <authorList>
            <person name="Zhang G."/>
            <person name="Wei Q."/>
            <person name="Cai L."/>
        </authorList>
    </citation>
    <scope>NUCLEOTIDE SEQUENCE</scope>
    <source>
        <strain evidence="2">PM5-8</strain>
    </source>
</reference>
<name>A0A9X3UHW1_9HYPH</name>
<dbReference type="Gene3D" id="3.90.550.10">
    <property type="entry name" value="Spore Coat Polysaccharide Biosynthesis Protein SpsA, Chain A"/>
    <property type="match status" value="1"/>
</dbReference>
<dbReference type="Pfam" id="PF00535">
    <property type="entry name" value="Glycos_transf_2"/>
    <property type="match status" value="1"/>
</dbReference>
<dbReference type="EC" id="2.4.-.-" evidence="2"/>
<gene>
    <name evidence="2" type="ORF">OQ273_09300</name>
</gene>
<dbReference type="GO" id="GO:0016757">
    <property type="term" value="F:glycosyltransferase activity"/>
    <property type="evidence" value="ECO:0007669"/>
    <property type="project" value="UniProtKB-KW"/>
</dbReference>
<dbReference type="EMBL" id="JAPJZI010000001">
    <property type="protein sequence ID" value="MDA5398762.1"/>
    <property type="molecule type" value="Genomic_DNA"/>
</dbReference>
<dbReference type="InterPro" id="IPR001173">
    <property type="entry name" value="Glyco_trans_2-like"/>
</dbReference>
<dbReference type="AlphaFoldDB" id="A0A9X3UHW1"/>